<keyword evidence="2" id="KW-1185">Reference proteome</keyword>
<sequence length="95" mass="10085">MRTKTTQDTYVPMQKSFGFNTSCFDQGSRALIRHFGLASDSCLYGMWDGSAVLLLFLDAASGTAVFPPALTKAEGDFGGCCPGANPQGWGVERGP</sequence>
<evidence type="ECO:0000313" key="1">
    <source>
        <dbReference type="EMBL" id="KAK2867499.1"/>
    </source>
</evidence>
<dbReference type="AlphaFoldDB" id="A0AA88P0W7"/>
<protein>
    <submittedName>
        <fullName evidence="1">Uncharacterized protein</fullName>
    </submittedName>
</protein>
<organism evidence="1 2">
    <name type="scientific">Cirrhinus molitorella</name>
    <name type="common">mud carp</name>
    <dbReference type="NCBI Taxonomy" id="172907"/>
    <lineage>
        <taxon>Eukaryota</taxon>
        <taxon>Metazoa</taxon>
        <taxon>Chordata</taxon>
        <taxon>Craniata</taxon>
        <taxon>Vertebrata</taxon>
        <taxon>Euteleostomi</taxon>
        <taxon>Actinopterygii</taxon>
        <taxon>Neopterygii</taxon>
        <taxon>Teleostei</taxon>
        <taxon>Ostariophysi</taxon>
        <taxon>Cypriniformes</taxon>
        <taxon>Cyprinidae</taxon>
        <taxon>Labeoninae</taxon>
        <taxon>Labeonini</taxon>
        <taxon>Cirrhinus</taxon>
    </lineage>
</organism>
<reference evidence="1" key="1">
    <citation type="submission" date="2023-08" db="EMBL/GenBank/DDBJ databases">
        <title>Chromosome-level Genome Assembly of mud carp (Cirrhinus molitorella).</title>
        <authorList>
            <person name="Liu H."/>
        </authorList>
    </citation>
    <scope>NUCLEOTIDE SEQUENCE</scope>
    <source>
        <strain evidence="1">Prfri</strain>
        <tissue evidence="1">Muscle</tissue>
    </source>
</reference>
<name>A0AA88P0W7_9TELE</name>
<comment type="caution">
    <text evidence="1">The sequence shown here is derived from an EMBL/GenBank/DDBJ whole genome shotgun (WGS) entry which is preliminary data.</text>
</comment>
<gene>
    <name evidence="1" type="ORF">Q8A67_025616</name>
</gene>
<accession>A0AA88P0W7</accession>
<dbReference type="Proteomes" id="UP001187343">
    <property type="component" value="Unassembled WGS sequence"/>
</dbReference>
<evidence type="ECO:0000313" key="2">
    <source>
        <dbReference type="Proteomes" id="UP001187343"/>
    </source>
</evidence>
<proteinExistence type="predicted"/>
<dbReference type="EMBL" id="JAUYZG010000025">
    <property type="protein sequence ID" value="KAK2867499.1"/>
    <property type="molecule type" value="Genomic_DNA"/>
</dbReference>